<feature type="binding site" evidence="9">
    <location>
        <position position="142"/>
    </location>
    <ligand>
        <name>Mn(2+)</name>
        <dbReference type="ChEBI" id="CHEBI:29035"/>
    </ligand>
</feature>
<comment type="caution">
    <text evidence="9">Lacks conserved residue(s) required for the propagation of feature annotation.</text>
</comment>
<organism evidence="13">
    <name type="scientific">uncultured Anaerotruncus sp</name>
    <dbReference type="NCBI Taxonomy" id="905011"/>
    <lineage>
        <taxon>Bacteria</taxon>
        <taxon>Bacillati</taxon>
        <taxon>Bacillota</taxon>
        <taxon>Clostridia</taxon>
        <taxon>Eubacteriales</taxon>
        <taxon>Oscillospiraceae</taxon>
        <taxon>Anaerotruncus</taxon>
        <taxon>environmental samples</taxon>
    </lineage>
</organism>
<keyword evidence="5 9" id="KW-0560">Oxidoreductase</keyword>
<dbReference type="GO" id="GO:0051484">
    <property type="term" value="P:isopentenyl diphosphate biosynthetic process, methylerythritol 4-phosphate pathway involved in terpenoid biosynthetic process"/>
    <property type="evidence" value="ECO:0007669"/>
    <property type="project" value="TreeGrafter"/>
</dbReference>
<dbReference type="InterPro" id="IPR003821">
    <property type="entry name" value="DXP_reductoisomerase"/>
</dbReference>
<dbReference type="GO" id="GO:0030604">
    <property type="term" value="F:1-deoxy-D-xylulose-5-phosphate reductoisomerase activity"/>
    <property type="evidence" value="ECO:0007669"/>
    <property type="project" value="UniProtKB-UniRule"/>
</dbReference>
<evidence type="ECO:0000259" key="10">
    <source>
        <dbReference type="Pfam" id="PF02670"/>
    </source>
</evidence>
<evidence type="ECO:0000256" key="4">
    <source>
        <dbReference type="ARBA" id="ARBA00022857"/>
    </source>
</evidence>
<feature type="binding site" evidence="9">
    <location>
        <position position="30"/>
    </location>
    <ligand>
        <name>NADPH</name>
        <dbReference type="ChEBI" id="CHEBI:57783"/>
    </ligand>
</feature>
<dbReference type="InterPro" id="IPR026877">
    <property type="entry name" value="DXPR_C"/>
</dbReference>
<dbReference type="Gene3D" id="3.40.50.720">
    <property type="entry name" value="NAD(P)-binding Rossmann-like Domain"/>
    <property type="match status" value="1"/>
</dbReference>
<evidence type="ECO:0000259" key="11">
    <source>
        <dbReference type="Pfam" id="PF08436"/>
    </source>
</evidence>
<comment type="function">
    <text evidence="9">Catalyzes the NADPH-dependent rearrangement and reduction of 1-deoxy-D-xylulose-5-phosphate (DXP) to 2-C-methyl-D-erythritol 4-phosphate (MEP).</text>
</comment>
<dbReference type="NCBIfam" id="NF009114">
    <property type="entry name" value="PRK12464.1"/>
    <property type="match status" value="1"/>
</dbReference>
<feature type="binding site" evidence="9">
    <location>
        <position position="142"/>
    </location>
    <ligand>
        <name>1-deoxy-D-xylulose 5-phosphate</name>
        <dbReference type="ChEBI" id="CHEBI:57792"/>
    </ligand>
</feature>
<name>A0A6N2SC88_9FIRM</name>
<dbReference type="NCBIfam" id="TIGR00243">
    <property type="entry name" value="Dxr"/>
    <property type="match status" value="1"/>
</dbReference>
<protein>
    <recommendedName>
        <fullName evidence="9">1-deoxy-D-xylulose 5-phosphate reductoisomerase</fullName>
        <shortName evidence="9">DXP reductoisomerase</shortName>
        <ecNumber evidence="9">1.1.1.267</ecNumber>
    </recommendedName>
    <alternativeName>
        <fullName evidence="9">1-deoxyxylulose-5-phosphate reductoisomerase</fullName>
    </alternativeName>
    <alternativeName>
        <fullName evidence="9">2-C-methyl-D-erythritol 4-phosphate synthase</fullName>
    </alternativeName>
</protein>
<feature type="domain" description="1-deoxy-D-xylulose 5-phosphate reductoisomerase C-terminal" evidence="11">
    <location>
        <begin position="136"/>
        <end position="219"/>
    </location>
</feature>
<keyword evidence="9" id="KW-0460">Magnesium</keyword>
<proteinExistence type="inferred from homology"/>
<keyword evidence="6 9" id="KW-0464">Manganese</keyword>
<dbReference type="HAMAP" id="MF_00183">
    <property type="entry name" value="DXP_reductoisom"/>
    <property type="match status" value="1"/>
</dbReference>
<keyword evidence="4 9" id="KW-0521">NADP</keyword>
<dbReference type="InterPro" id="IPR036169">
    <property type="entry name" value="DXPR_C_sf"/>
</dbReference>
<dbReference type="PANTHER" id="PTHR30525:SF0">
    <property type="entry name" value="1-DEOXY-D-XYLULOSE 5-PHOSPHATE REDUCTOISOMERASE, CHLOROPLASTIC"/>
    <property type="match status" value="1"/>
</dbReference>
<keyword evidence="13" id="KW-0413">Isomerase</keyword>
<dbReference type="SUPFAM" id="SSF69055">
    <property type="entry name" value="1-deoxy-D-xylulose-5-phosphate reductoisomerase, C-terminal domain"/>
    <property type="match status" value="1"/>
</dbReference>
<evidence type="ECO:0000259" key="12">
    <source>
        <dbReference type="Pfam" id="PF13288"/>
    </source>
</evidence>
<evidence type="ECO:0000256" key="2">
    <source>
        <dbReference type="ARBA" id="ARBA00006825"/>
    </source>
</evidence>
<feature type="binding site" evidence="9">
    <location>
        <position position="29"/>
    </location>
    <ligand>
        <name>NADPH</name>
        <dbReference type="ChEBI" id="CHEBI:57783"/>
    </ligand>
</feature>
<dbReference type="PANTHER" id="PTHR30525">
    <property type="entry name" value="1-DEOXY-D-XYLULOSE 5-PHOSPHATE REDUCTOISOMERASE"/>
    <property type="match status" value="1"/>
</dbReference>
<evidence type="ECO:0000256" key="3">
    <source>
        <dbReference type="ARBA" id="ARBA00022723"/>
    </source>
</evidence>
<dbReference type="EMBL" id="CACRSL010000003">
    <property type="protein sequence ID" value="VYS91243.1"/>
    <property type="molecule type" value="Genomic_DNA"/>
</dbReference>
<feature type="binding site" evidence="9">
    <location>
        <position position="207"/>
    </location>
    <ligand>
        <name>1-deoxy-D-xylulose 5-phosphate</name>
        <dbReference type="ChEBI" id="CHEBI:57792"/>
    </ligand>
</feature>
<gene>
    <name evidence="9 13" type="primary">dxr</name>
    <name evidence="13" type="ORF">AULFYP135_00880</name>
</gene>
<dbReference type="SUPFAM" id="SSF51735">
    <property type="entry name" value="NAD(P)-binding Rossmann-fold domains"/>
    <property type="match status" value="1"/>
</dbReference>
<keyword evidence="3 9" id="KW-0479">Metal-binding</keyword>
<dbReference type="GO" id="GO:0070402">
    <property type="term" value="F:NADPH binding"/>
    <property type="evidence" value="ECO:0007669"/>
    <property type="project" value="InterPro"/>
</dbReference>
<feature type="domain" description="1-deoxy-D-xylulose 5-phosphate reductoisomerase N-terminal" evidence="10">
    <location>
        <begin position="1"/>
        <end position="122"/>
    </location>
</feature>
<evidence type="ECO:0000256" key="9">
    <source>
        <dbReference type="HAMAP-Rule" id="MF_00183"/>
    </source>
</evidence>
<comment type="pathway">
    <text evidence="1 9">Isoprenoid biosynthesis; isopentenyl diphosphate biosynthesis via DXP pathway; isopentenyl diphosphate from 1-deoxy-D-xylulose 5-phosphate: step 1/6.</text>
</comment>
<dbReference type="SUPFAM" id="SSF55347">
    <property type="entry name" value="Glyceraldehyde-3-phosphate dehydrogenase-like, C-terminal domain"/>
    <property type="match status" value="1"/>
</dbReference>
<feature type="binding site" evidence="9">
    <location>
        <position position="141"/>
    </location>
    <ligand>
        <name>1-deoxy-D-xylulose 5-phosphate</name>
        <dbReference type="ChEBI" id="CHEBI:57792"/>
    </ligand>
</feature>
<evidence type="ECO:0000256" key="7">
    <source>
        <dbReference type="ARBA" id="ARBA00023229"/>
    </source>
</evidence>
<feature type="binding site" evidence="9">
    <location>
        <position position="140"/>
    </location>
    <ligand>
        <name>Mn(2+)</name>
        <dbReference type="ChEBI" id="CHEBI:29035"/>
    </ligand>
</feature>
<dbReference type="Pfam" id="PF02670">
    <property type="entry name" value="DXP_reductoisom"/>
    <property type="match status" value="1"/>
</dbReference>
<comment type="catalytic activity">
    <reaction evidence="8">
        <text>2-C-methyl-D-erythritol 4-phosphate + NADP(+) = 1-deoxy-D-xylulose 5-phosphate + NADPH + H(+)</text>
        <dbReference type="Rhea" id="RHEA:13717"/>
        <dbReference type="ChEBI" id="CHEBI:15378"/>
        <dbReference type="ChEBI" id="CHEBI:57783"/>
        <dbReference type="ChEBI" id="CHEBI:57792"/>
        <dbReference type="ChEBI" id="CHEBI:58262"/>
        <dbReference type="ChEBI" id="CHEBI:58349"/>
        <dbReference type="EC" id="1.1.1.267"/>
    </reaction>
    <physiologicalReaction direction="right-to-left" evidence="8">
        <dbReference type="Rhea" id="RHEA:13719"/>
    </physiologicalReaction>
</comment>
<feature type="binding site" evidence="9">
    <location>
        <position position="7"/>
    </location>
    <ligand>
        <name>NADPH</name>
        <dbReference type="ChEBI" id="CHEBI:57783"/>
    </ligand>
</feature>
<dbReference type="UniPathway" id="UPA00056">
    <property type="reaction ID" value="UER00092"/>
</dbReference>
<feature type="binding site" evidence="9">
    <location>
        <position position="208"/>
    </location>
    <ligand>
        <name>1-deoxy-D-xylulose 5-phosphate</name>
        <dbReference type="ChEBI" id="CHEBI:57792"/>
    </ligand>
</feature>
<dbReference type="GO" id="GO:0030145">
    <property type="term" value="F:manganese ion binding"/>
    <property type="evidence" value="ECO:0007669"/>
    <property type="project" value="TreeGrafter"/>
</dbReference>
<accession>A0A6N2SC88</accession>
<keyword evidence="7 9" id="KW-0414">Isoprene biosynthesis</keyword>
<feature type="binding site" evidence="9">
    <location>
        <position position="211"/>
    </location>
    <ligand>
        <name>1-deoxy-D-xylulose 5-phosphate</name>
        <dbReference type="ChEBI" id="CHEBI:57792"/>
    </ligand>
</feature>
<feature type="binding site" evidence="9">
    <location>
        <position position="189"/>
    </location>
    <ligand>
        <name>1-deoxy-D-xylulose 5-phosphate</name>
        <dbReference type="ChEBI" id="CHEBI:57792"/>
    </ligand>
</feature>
<dbReference type="PIRSF" id="PIRSF006205">
    <property type="entry name" value="Dxp_reductismrs"/>
    <property type="match status" value="1"/>
</dbReference>
<feature type="domain" description="DXP reductoisomerase C-terminal" evidence="12">
    <location>
        <begin position="251"/>
        <end position="367"/>
    </location>
</feature>
<dbReference type="InterPro" id="IPR013644">
    <property type="entry name" value="DXP_reductoisomerase_C"/>
</dbReference>
<feature type="binding site" evidence="9">
    <location>
        <position position="5"/>
    </location>
    <ligand>
        <name>NADPH</name>
        <dbReference type="ChEBI" id="CHEBI:57783"/>
    </ligand>
</feature>
<dbReference type="Gene3D" id="1.10.1740.10">
    <property type="match status" value="1"/>
</dbReference>
<evidence type="ECO:0000256" key="8">
    <source>
        <dbReference type="ARBA" id="ARBA00048543"/>
    </source>
</evidence>
<feature type="binding site" evidence="9">
    <location>
        <position position="166"/>
    </location>
    <ligand>
        <name>1-deoxy-D-xylulose 5-phosphate</name>
        <dbReference type="ChEBI" id="CHEBI:57792"/>
    </ligand>
</feature>
<evidence type="ECO:0000313" key="13">
    <source>
        <dbReference type="EMBL" id="VYS91243.1"/>
    </source>
</evidence>
<dbReference type="InterPro" id="IPR036291">
    <property type="entry name" value="NAD(P)-bd_dom_sf"/>
</dbReference>
<dbReference type="AlphaFoldDB" id="A0A6N2SC88"/>
<dbReference type="Pfam" id="PF08436">
    <property type="entry name" value="DXP_redisom_C"/>
    <property type="match status" value="1"/>
</dbReference>
<feature type="binding site" evidence="9">
    <location>
        <position position="115"/>
    </location>
    <ligand>
        <name>1-deoxy-D-xylulose 5-phosphate</name>
        <dbReference type="ChEBI" id="CHEBI:57792"/>
    </ligand>
</feature>
<dbReference type="FunFam" id="3.40.50.720:FF:000045">
    <property type="entry name" value="1-deoxy-D-xylulose 5-phosphate reductoisomerase"/>
    <property type="match status" value="1"/>
</dbReference>
<feature type="binding site" evidence="9">
    <location>
        <position position="195"/>
    </location>
    <ligand>
        <name>NADPH</name>
        <dbReference type="ChEBI" id="CHEBI:57783"/>
    </ligand>
</feature>
<feature type="binding site" evidence="9">
    <location>
        <position position="114"/>
    </location>
    <ligand>
        <name>NADPH</name>
        <dbReference type="ChEBI" id="CHEBI:57783"/>
    </ligand>
</feature>
<dbReference type="Pfam" id="PF13288">
    <property type="entry name" value="DXPR_C"/>
    <property type="match status" value="1"/>
</dbReference>
<evidence type="ECO:0000256" key="5">
    <source>
        <dbReference type="ARBA" id="ARBA00023002"/>
    </source>
</evidence>
<comment type="similarity">
    <text evidence="2 9">Belongs to the DXR family.</text>
</comment>
<dbReference type="GO" id="GO:0016853">
    <property type="term" value="F:isomerase activity"/>
    <property type="evidence" value="ECO:0007669"/>
    <property type="project" value="UniProtKB-KW"/>
</dbReference>
<feature type="binding site" evidence="9">
    <location>
        <position position="211"/>
    </location>
    <ligand>
        <name>Mn(2+)</name>
        <dbReference type="ChEBI" id="CHEBI:29035"/>
    </ligand>
</feature>
<feature type="binding site" evidence="9">
    <location>
        <position position="6"/>
    </location>
    <ligand>
        <name>NADPH</name>
        <dbReference type="ChEBI" id="CHEBI:57783"/>
    </ligand>
</feature>
<sequence>MGSTGSIGTQSLAVCRNLGIRVHGLSAHKNCRLIEEQAREFLPRYVVITDLSAYREVKTALADTPCQVVYGMEALCALAADPQNDLVLNSVMGMVGLRPTLAALEAGNQVALANKETLVAGGRLVTGLAQRKGLPILPVDSEHSAIFQCLQGSAGNPIQSILLTASGGPFFGKTRAELEQVGIGDALNHPNWSMGAKITVDSATLMNKGLEFIEAIRLFDVPPEAIQVVIHRESVLHSAVEFADGSVIAQLGVPDMRIPIQYALTYPQRVGSGVRRLSLADWGKLTFFEPDCETFSCLPAAIEAVKRDGLAPAILNGANEEAVALFLAGEIPFLQIGELVREALERVPSQDDFTLEDVLEADRAAKDCVKTLAACYRR</sequence>
<evidence type="ECO:0000256" key="6">
    <source>
        <dbReference type="ARBA" id="ARBA00023211"/>
    </source>
</evidence>
<feature type="binding site" evidence="9">
    <location>
        <position position="202"/>
    </location>
    <ligand>
        <name>1-deoxy-D-xylulose 5-phosphate</name>
        <dbReference type="ChEBI" id="CHEBI:57792"/>
    </ligand>
</feature>
<dbReference type="InterPro" id="IPR013512">
    <property type="entry name" value="DXP_reductoisomerase_N"/>
</dbReference>
<reference evidence="13" key="1">
    <citation type="submission" date="2019-11" db="EMBL/GenBank/DDBJ databases">
        <authorList>
            <person name="Feng L."/>
        </authorList>
    </citation>
    <scope>NUCLEOTIDE SEQUENCE</scope>
    <source>
        <strain evidence="13">AundefinedLFYP135</strain>
    </source>
</reference>
<feature type="binding site" evidence="9">
    <location>
        <position position="116"/>
    </location>
    <ligand>
        <name>NADPH</name>
        <dbReference type="ChEBI" id="CHEBI:57783"/>
    </ligand>
</feature>
<dbReference type="EC" id="1.1.1.267" evidence="9"/>
<feature type="binding site" evidence="9">
    <location>
        <position position="4"/>
    </location>
    <ligand>
        <name>NADPH</name>
        <dbReference type="ChEBI" id="CHEBI:57783"/>
    </ligand>
</feature>
<evidence type="ECO:0000256" key="1">
    <source>
        <dbReference type="ARBA" id="ARBA00005094"/>
    </source>
</evidence>
<comment type="cofactor">
    <cofactor evidence="9">
        <name>Mg(2+)</name>
        <dbReference type="ChEBI" id="CHEBI:18420"/>
    </cofactor>
    <cofactor evidence="9">
        <name>Mn(2+)</name>
        <dbReference type="ChEBI" id="CHEBI:29035"/>
    </cofactor>
</comment>